<evidence type="ECO:0000313" key="4">
    <source>
        <dbReference type="Proteomes" id="UP001242513"/>
    </source>
</evidence>
<reference evidence="2" key="3">
    <citation type="submission" date="2023-04" db="EMBL/GenBank/DDBJ databases">
        <authorList>
            <person name="Wang Y."/>
        </authorList>
    </citation>
    <scope>NUCLEOTIDE SEQUENCE</scope>
    <source>
        <strain evidence="2">ZW18</strain>
    </source>
</reference>
<dbReference type="GeneID" id="72686612"/>
<dbReference type="EMBL" id="CP123735">
    <property type="protein sequence ID" value="WGO86640.1"/>
    <property type="molecule type" value="Genomic_DNA"/>
</dbReference>
<evidence type="ECO:0000313" key="3">
    <source>
        <dbReference type="Proteomes" id="UP000181860"/>
    </source>
</evidence>
<dbReference type="RefSeq" id="WP_025084343.1">
    <property type="nucleotide sequence ID" value="NZ_CP061341.1"/>
</dbReference>
<dbReference type="Proteomes" id="UP001242513">
    <property type="component" value="Chromosome"/>
</dbReference>
<dbReference type="EMBL" id="FMXC01000033">
    <property type="protein sequence ID" value="SDA66737.1"/>
    <property type="molecule type" value="Genomic_DNA"/>
</dbReference>
<organism evidence="2 4">
    <name type="scientific">Lactobacillus kefiranofaciens</name>
    <dbReference type="NCBI Taxonomy" id="267818"/>
    <lineage>
        <taxon>Bacteria</taxon>
        <taxon>Bacillati</taxon>
        <taxon>Bacillota</taxon>
        <taxon>Bacilli</taxon>
        <taxon>Lactobacillales</taxon>
        <taxon>Lactobacillaceae</taxon>
        <taxon>Lactobacillus</taxon>
    </lineage>
</organism>
<sequence length="88" mass="10456">MRKEKRVKLVELLAFFKDINFEKCVNGITIYCSNLDKLVEILNFLGGMGAYFNIIYESTEKDFIDKEKYAITVIDYDCDFEKHEQHFI</sequence>
<evidence type="ECO:0000313" key="2">
    <source>
        <dbReference type="EMBL" id="WGO86640.1"/>
    </source>
</evidence>
<reference evidence="2" key="2">
    <citation type="journal article" date="2022" name="Food Funct.">
        <title>Lactobacillus kefiranofaciens ZW18 from Kefir enhances the anti-tumor effect of anti-programmed cell death 1 (PD-1) immunotherapy by modulating the gut microbiota.</title>
        <authorList>
            <person name="Zhao J."/>
            <person name="Wang Y."/>
            <person name="Wang J."/>
            <person name="Lv M."/>
            <person name="Zhou C."/>
            <person name="Jia L."/>
            <person name="Geng W."/>
        </authorList>
    </citation>
    <scope>NUCLEOTIDE SEQUENCE</scope>
    <source>
        <strain evidence="2">ZW18</strain>
    </source>
</reference>
<keyword evidence="3" id="KW-1185">Reference proteome</keyword>
<protein>
    <submittedName>
        <fullName evidence="2">Uncharacterized protein</fullName>
    </submittedName>
</protein>
<dbReference type="AlphaFoldDB" id="A0AAX3UFZ7"/>
<accession>A0AAX3UFZ7</accession>
<name>A0AAX3UFZ7_9LACO</name>
<gene>
    <name evidence="2" type="ORF">QEJ78_04110</name>
    <name evidence="1" type="ORF">SAMN02983011_02029</name>
</gene>
<proteinExistence type="predicted"/>
<evidence type="ECO:0000313" key="1">
    <source>
        <dbReference type="EMBL" id="SDA66737.1"/>
    </source>
</evidence>
<reference evidence="1 3" key="1">
    <citation type="submission" date="2016-10" db="EMBL/GenBank/DDBJ databases">
        <authorList>
            <person name="Varghese N."/>
            <person name="Submissions S."/>
        </authorList>
    </citation>
    <scope>NUCLEOTIDE SEQUENCE [LARGE SCALE GENOMIC DNA]</scope>
    <source>
        <strain evidence="1 3">ATCC 43761</strain>
    </source>
</reference>
<dbReference type="Proteomes" id="UP000181860">
    <property type="component" value="Unassembled WGS sequence"/>
</dbReference>